<gene>
    <name evidence="2" type="ORF">M8C21_014119</name>
</gene>
<feature type="non-terminal residue" evidence="2">
    <location>
        <position position="1"/>
    </location>
</feature>
<name>A0AAD5GE68_AMBAR</name>
<keyword evidence="3" id="KW-1185">Reference proteome</keyword>
<protein>
    <submittedName>
        <fullName evidence="2">Uncharacterized protein</fullName>
    </submittedName>
</protein>
<evidence type="ECO:0000313" key="2">
    <source>
        <dbReference type="EMBL" id="KAI7737141.1"/>
    </source>
</evidence>
<feature type="compositionally biased region" description="Basic and acidic residues" evidence="1">
    <location>
        <begin position="112"/>
        <end position="128"/>
    </location>
</feature>
<sequence>MIRCIIHGPQYDDIYNITEMVKSSIGNKTIAFTSSLLEGEMKSGRGTNLTDEKIAATVPLPSPQEIYNKQEIKSGDETDSDSISIFDDMTIQESDLYLREQEEGEGTSKAFAYDDIKSNSPVHDQEIK</sequence>
<accession>A0AAD5GE68</accession>
<dbReference type="EMBL" id="JAMZMK010009108">
    <property type="protein sequence ID" value="KAI7737141.1"/>
    <property type="molecule type" value="Genomic_DNA"/>
</dbReference>
<evidence type="ECO:0000313" key="3">
    <source>
        <dbReference type="Proteomes" id="UP001206925"/>
    </source>
</evidence>
<evidence type="ECO:0000256" key="1">
    <source>
        <dbReference type="SAM" id="MobiDB-lite"/>
    </source>
</evidence>
<dbReference type="AlphaFoldDB" id="A0AAD5GE68"/>
<feature type="region of interest" description="Disordered" evidence="1">
    <location>
        <begin position="101"/>
        <end position="128"/>
    </location>
</feature>
<reference evidence="2" key="1">
    <citation type="submission" date="2022-06" db="EMBL/GenBank/DDBJ databases">
        <title>Uncovering the hologenomic basis of an extraordinary plant invasion.</title>
        <authorList>
            <person name="Bieker V.C."/>
            <person name="Martin M.D."/>
            <person name="Gilbert T."/>
            <person name="Hodgins K."/>
            <person name="Battlay P."/>
            <person name="Petersen B."/>
            <person name="Wilson J."/>
        </authorList>
    </citation>
    <scope>NUCLEOTIDE SEQUENCE</scope>
    <source>
        <strain evidence="2">AA19_3_7</strain>
        <tissue evidence="2">Leaf</tissue>
    </source>
</reference>
<comment type="caution">
    <text evidence="2">The sequence shown here is derived from an EMBL/GenBank/DDBJ whole genome shotgun (WGS) entry which is preliminary data.</text>
</comment>
<organism evidence="2 3">
    <name type="scientific">Ambrosia artemisiifolia</name>
    <name type="common">Common ragweed</name>
    <dbReference type="NCBI Taxonomy" id="4212"/>
    <lineage>
        <taxon>Eukaryota</taxon>
        <taxon>Viridiplantae</taxon>
        <taxon>Streptophyta</taxon>
        <taxon>Embryophyta</taxon>
        <taxon>Tracheophyta</taxon>
        <taxon>Spermatophyta</taxon>
        <taxon>Magnoliopsida</taxon>
        <taxon>eudicotyledons</taxon>
        <taxon>Gunneridae</taxon>
        <taxon>Pentapetalae</taxon>
        <taxon>asterids</taxon>
        <taxon>campanulids</taxon>
        <taxon>Asterales</taxon>
        <taxon>Asteraceae</taxon>
        <taxon>Asteroideae</taxon>
        <taxon>Heliantheae alliance</taxon>
        <taxon>Heliantheae</taxon>
        <taxon>Ambrosia</taxon>
    </lineage>
</organism>
<dbReference type="Proteomes" id="UP001206925">
    <property type="component" value="Unassembled WGS sequence"/>
</dbReference>
<proteinExistence type="predicted"/>